<proteinExistence type="predicted"/>
<feature type="compositionally biased region" description="Polar residues" evidence="1">
    <location>
        <begin position="1"/>
        <end position="10"/>
    </location>
</feature>
<evidence type="ECO:0000313" key="2">
    <source>
        <dbReference type="EMBL" id="MCU4743252.1"/>
    </source>
</evidence>
<evidence type="ECO:0000256" key="1">
    <source>
        <dbReference type="SAM" id="MobiDB-lite"/>
    </source>
</evidence>
<reference evidence="2" key="1">
    <citation type="submission" date="2022-09" db="EMBL/GenBank/DDBJ databases">
        <title>Enrichment on poylsaccharides allowed isolation of novel metabolic and taxonomic groups of Haloarchaea.</title>
        <authorList>
            <person name="Sorokin D.Y."/>
            <person name="Elcheninov A.G."/>
            <person name="Khizhniak T.V."/>
            <person name="Kolganova T.V."/>
            <person name="Kublanov I.V."/>
        </authorList>
    </citation>
    <scope>NUCLEOTIDE SEQUENCE</scope>
    <source>
        <strain evidence="2">AArc-xg1-1</strain>
    </source>
</reference>
<evidence type="ECO:0000313" key="3">
    <source>
        <dbReference type="Proteomes" id="UP001321018"/>
    </source>
</evidence>
<dbReference type="EMBL" id="JAOPKA010000014">
    <property type="protein sequence ID" value="MCU4743252.1"/>
    <property type="molecule type" value="Genomic_DNA"/>
</dbReference>
<dbReference type="Proteomes" id="UP001321018">
    <property type="component" value="Unassembled WGS sequence"/>
</dbReference>
<accession>A0AAP2Z1N2</accession>
<sequence length="246" mass="27717">MKPQPRTTTALMDHRDTARKGFQQGMRSTSIRYGSPKKERSLQDSATDDETFVGVIFIAVDARTEYEAIAKGTAACRHLVTTDGPVDNYELVSKTTKPAPQLLERWRSLPDATRTSSETGQQLLERLRDVIDSCTPGWATAPSEFPVLYDEWGAAISERDQITTLEDTSHQWLVPALAMQKQPDREHSNRSDSKIPTKQRLFCRHCDDETGHTFEGRDTVPDPSIPETPIWECNRCETPCHGPDTE</sequence>
<feature type="region of interest" description="Disordered" evidence="1">
    <location>
        <begin position="1"/>
        <end position="45"/>
    </location>
</feature>
<comment type="caution">
    <text evidence="2">The sequence shown here is derived from an EMBL/GenBank/DDBJ whole genome shotgun (WGS) entry which is preliminary data.</text>
</comment>
<dbReference type="RefSeq" id="WP_338005070.1">
    <property type="nucleotide sequence ID" value="NZ_JAOPKA010000014.1"/>
</dbReference>
<gene>
    <name evidence="2" type="ORF">OB960_17840</name>
</gene>
<name>A0AAP2Z1N2_9EURY</name>
<protein>
    <submittedName>
        <fullName evidence="2">Uncharacterized protein</fullName>
    </submittedName>
</protein>
<dbReference type="AlphaFoldDB" id="A0AAP2Z1N2"/>
<organism evidence="2 3">
    <name type="scientific">Natronoglomus mannanivorans</name>
    <dbReference type="NCBI Taxonomy" id="2979990"/>
    <lineage>
        <taxon>Archaea</taxon>
        <taxon>Methanobacteriati</taxon>
        <taxon>Methanobacteriota</taxon>
        <taxon>Stenosarchaea group</taxon>
        <taxon>Halobacteria</taxon>
        <taxon>Halobacteriales</taxon>
        <taxon>Natrialbaceae</taxon>
        <taxon>Natronoglomus</taxon>
    </lineage>
</organism>